<dbReference type="EMBL" id="PJEX01000107">
    <property type="protein sequence ID" value="TKW55227.1"/>
    <property type="molecule type" value="Genomic_DNA"/>
</dbReference>
<evidence type="ECO:0000313" key="2">
    <source>
        <dbReference type="EMBL" id="TKW55227.1"/>
    </source>
</evidence>
<evidence type="ECO:0000256" key="1">
    <source>
        <dbReference type="SAM" id="MobiDB-lite"/>
    </source>
</evidence>
<dbReference type="AlphaFoldDB" id="A0A4U6XKH2"/>
<comment type="caution">
    <text evidence="2">The sequence shown here is derived from an EMBL/GenBank/DDBJ whole genome shotgun (WGS) entry which is preliminary data.</text>
</comment>
<organism evidence="2 3">
    <name type="scientific">Colletotrichum tanaceti</name>
    <dbReference type="NCBI Taxonomy" id="1306861"/>
    <lineage>
        <taxon>Eukaryota</taxon>
        <taxon>Fungi</taxon>
        <taxon>Dikarya</taxon>
        <taxon>Ascomycota</taxon>
        <taxon>Pezizomycotina</taxon>
        <taxon>Sordariomycetes</taxon>
        <taxon>Hypocreomycetidae</taxon>
        <taxon>Glomerellales</taxon>
        <taxon>Glomerellaceae</taxon>
        <taxon>Colletotrichum</taxon>
        <taxon>Colletotrichum destructivum species complex</taxon>
    </lineage>
</organism>
<reference evidence="2 3" key="1">
    <citation type="journal article" date="2019" name="PLoS ONE">
        <title>Comparative genome analysis indicates high evolutionary potential of pathogenicity genes in Colletotrichum tanaceti.</title>
        <authorList>
            <person name="Lelwala R.V."/>
            <person name="Korhonen P.K."/>
            <person name="Young N.D."/>
            <person name="Scott J.B."/>
            <person name="Ades P.A."/>
            <person name="Gasser R.B."/>
            <person name="Taylor P.W.J."/>
        </authorList>
    </citation>
    <scope>NUCLEOTIDE SEQUENCE [LARGE SCALE GENOMIC DNA]</scope>
    <source>
        <strain evidence="2">BRIP57314</strain>
    </source>
</reference>
<dbReference type="Proteomes" id="UP000310108">
    <property type="component" value="Unassembled WGS sequence"/>
</dbReference>
<proteinExistence type="predicted"/>
<keyword evidence="3" id="KW-1185">Reference proteome</keyword>
<feature type="region of interest" description="Disordered" evidence="1">
    <location>
        <begin position="83"/>
        <end position="171"/>
    </location>
</feature>
<protein>
    <submittedName>
        <fullName evidence="2">Uncharacterized protein</fullName>
    </submittedName>
</protein>
<gene>
    <name evidence="2" type="ORF">CTA1_9417</name>
</gene>
<feature type="compositionally biased region" description="Low complexity" evidence="1">
    <location>
        <begin position="83"/>
        <end position="135"/>
    </location>
</feature>
<name>A0A4U6XKH2_9PEZI</name>
<accession>A0A4U6XKH2</accession>
<evidence type="ECO:0000313" key="3">
    <source>
        <dbReference type="Proteomes" id="UP000310108"/>
    </source>
</evidence>
<sequence length="209" mass="20789">MATSLGKMVLDALEGVANKTGRSIGEVLQTAQAIAEMNVVKMEPAEAGEAAPLVKPIGAVATTAVPPAKAGSSKAANIPGVLASSSRAPVASSSKSAAPVASSSMASSSKASSSKASSSKASSSKAAPKTAFAAKGYGPPPKPRSPVSKKAASKAKASASDSDTAASEEPAEEIRADQFLCEFPGCARTFVHRSSRTRVCPSSLGRGAR</sequence>
<dbReference type="OrthoDB" id="4851374at2759"/>
<feature type="compositionally biased region" description="Low complexity" evidence="1">
    <location>
        <begin position="145"/>
        <end position="168"/>
    </location>
</feature>